<dbReference type="Pfam" id="PF22398">
    <property type="entry name" value="DUF6978"/>
    <property type="match status" value="1"/>
</dbReference>
<organism evidence="1 4">
    <name type="scientific">Methanohalophilus halophilus</name>
    <dbReference type="NCBI Taxonomy" id="2177"/>
    <lineage>
        <taxon>Archaea</taxon>
        <taxon>Methanobacteriati</taxon>
        <taxon>Methanobacteriota</taxon>
        <taxon>Stenosarchaea group</taxon>
        <taxon>Methanomicrobia</taxon>
        <taxon>Methanosarcinales</taxon>
        <taxon>Methanosarcinaceae</taxon>
        <taxon>Methanohalophilus</taxon>
    </lineage>
</organism>
<dbReference type="RefSeq" id="WP_072560992.1">
    <property type="nucleotide sequence ID" value="NZ_CP017921.1"/>
</dbReference>
<proteinExistence type="predicted"/>
<evidence type="ECO:0000313" key="5">
    <source>
        <dbReference type="Proteomes" id="UP000198669"/>
    </source>
</evidence>
<dbReference type="AlphaFoldDB" id="A0A1L3Q0Z8"/>
<evidence type="ECO:0000313" key="3">
    <source>
        <dbReference type="EMBL" id="SDW13537.1"/>
    </source>
</evidence>
<evidence type="ECO:0000313" key="2">
    <source>
        <dbReference type="EMBL" id="RNI08462.1"/>
    </source>
</evidence>
<dbReference type="EMBL" id="FNMU01000001">
    <property type="protein sequence ID" value="SDW13537.1"/>
    <property type="molecule type" value="Genomic_DNA"/>
</dbReference>
<dbReference type="InterPro" id="IPR053916">
    <property type="entry name" value="DUF6978"/>
</dbReference>
<dbReference type="Proteomes" id="UP000186879">
    <property type="component" value="Chromosome"/>
</dbReference>
<dbReference type="OrthoDB" id="104507at2157"/>
<dbReference type="Proteomes" id="UP000267921">
    <property type="component" value="Unassembled WGS sequence"/>
</dbReference>
<reference evidence="3 5" key="2">
    <citation type="submission" date="2016-10" db="EMBL/GenBank/DDBJ databases">
        <authorList>
            <person name="de Groot N.N."/>
        </authorList>
    </citation>
    <scope>NUCLEOTIDE SEQUENCE [LARGE SCALE GENOMIC DNA]</scope>
    <source>
        <strain evidence="3 5">Z-7982</strain>
    </source>
</reference>
<dbReference type="EMBL" id="CP017921">
    <property type="protein sequence ID" value="APH38544.1"/>
    <property type="molecule type" value="Genomic_DNA"/>
</dbReference>
<reference evidence="1 4" key="1">
    <citation type="submission" date="2016-10" db="EMBL/GenBank/DDBJ databases">
        <title>Methanohalophilus halophilus.</title>
        <authorList>
            <person name="L'haridon S."/>
        </authorList>
    </citation>
    <scope>NUCLEOTIDE SEQUENCE [LARGE SCALE GENOMIC DNA]</scope>
    <source>
        <strain evidence="1 4">Z-7982</strain>
    </source>
</reference>
<dbReference type="GeneID" id="30582677"/>
<dbReference type="STRING" id="2177.BHR79_02920"/>
<evidence type="ECO:0000313" key="4">
    <source>
        <dbReference type="Proteomes" id="UP000186879"/>
    </source>
</evidence>
<evidence type="ECO:0000313" key="1">
    <source>
        <dbReference type="EMBL" id="APH38544.1"/>
    </source>
</evidence>
<accession>A0A1L3Q0Z8</accession>
<evidence type="ECO:0000313" key="6">
    <source>
        <dbReference type="Proteomes" id="UP000267921"/>
    </source>
</evidence>
<dbReference type="EMBL" id="RJJG01000005">
    <property type="protein sequence ID" value="RNI08462.1"/>
    <property type="molecule type" value="Genomic_DNA"/>
</dbReference>
<sequence length="155" mass="18390">MLNDDEIQSLIGETKPVSALSVKDIRPILKKGRQYKEYDLPLTSSNGNRFQIRIRVNDNNPFDFSVILMYQEPQSKFWYILRRYNGKNHTHKNKIEKEKIRGYHIHKATERYQKSGYNIDGYAEEAFTYSNWHDALSVMLDDCNIKIEGKTIYDY</sequence>
<keyword evidence="4" id="KW-1185">Reference proteome</keyword>
<name>A0A1L3Q0Z8_9EURY</name>
<gene>
    <name evidence="1" type="ORF">BHR79_02920</name>
    <name evidence="2" type="ORF">EFE40_07965</name>
    <name evidence="3" type="ORF">SAMN04515625_0412</name>
</gene>
<dbReference type="KEGG" id="mhaz:BHR79_02920"/>
<dbReference type="Proteomes" id="UP000198669">
    <property type="component" value="Unassembled WGS sequence"/>
</dbReference>
<reference evidence="2 6" key="3">
    <citation type="submission" date="2018-10" db="EMBL/GenBank/DDBJ databases">
        <title>Cultivation of a novel Methanohalophilus strain from Kebrit Deep of the Red Sea and a genomic comparison of members of the genus Methanohalophilus.</title>
        <authorList>
            <person name="Guan Y."/>
            <person name="Ngugi D.K."/>
            <person name="Stingl U."/>
        </authorList>
    </citation>
    <scope>NUCLEOTIDE SEQUENCE [LARGE SCALE GENOMIC DNA]</scope>
    <source>
        <strain evidence="2 6">DSM 3094</strain>
    </source>
</reference>
<protein>
    <submittedName>
        <fullName evidence="1">Uncharacterized protein</fullName>
    </submittedName>
</protein>